<dbReference type="RefSeq" id="WP_033099427.1">
    <property type="nucleotide sequence ID" value="NZ_JACEIP010000004.1"/>
</dbReference>
<dbReference type="GO" id="GO:0016987">
    <property type="term" value="F:sigma factor activity"/>
    <property type="evidence" value="ECO:0007669"/>
    <property type="project" value="InterPro"/>
</dbReference>
<evidence type="ECO:0000313" key="3">
    <source>
        <dbReference type="Proteomes" id="UP000530514"/>
    </source>
</evidence>
<dbReference type="SUPFAM" id="SSF88659">
    <property type="entry name" value="Sigma3 and sigma4 domains of RNA polymerase sigma factors"/>
    <property type="match status" value="1"/>
</dbReference>
<organism evidence="2 3">
    <name type="scientific">Thermoactinomyces daqus</name>
    <dbReference type="NCBI Taxonomy" id="1329516"/>
    <lineage>
        <taxon>Bacteria</taxon>
        <taxon>Bacillati</taxon>
        <taxon>Bacillota</taxon>
        <taxon>Bacilli</taxon>
        <taxon>Bacillales</taxon>
        <taxon>Thermoactinomycetaceae</taxon>
        <taxon>Thermoactinomyces</taxon>
    </lineage>
</organism>
<dbReference type="EMBL" id="JACEIP010000004">
    <property type="protein sequence ID" value="MBA4542022.1"/>
    <property type="molecule type" value="Genomic_DNA"/>
</dbReference>
<keyword evidence="3" id="KW-1185">Reference proteome</keyword>
<comment type="caution">
    <text evidence="2">The sequence shown here is derived from an EMBL/GenBank/DDBJ whole genome shotgun (WGS) entry which is preliminary data.</text>
</comment>
<dbReference type="InterPro" id="IPR013249">
    <property type="entry name" value="RNA_pol_sigma70_r4_t2"/>
</dbReference>
<protein>
    <submittedName>
        <fullName evidence="2">Sigma-70 family RNA polymerase sigma factor</fullName>
    </submittedName>
</protein>
<sequence length="221" mass="25976">MGAGSIDLESKRKRVEDLYPYESEGIAALLDDFYRVEARAYDRADLDSYTVIADLKIALDTDCLTPRQRQCIALYYFCELSREQVAELLGVARQSVDEYLATAHERLAREMKEGGAAKKGRRVKPLPGSRPLNRWINDIADGAPIYDLPEDVAEDLLYWLSERGDERAWETIRQRRHGAPELVYDTVEHAHIHDRQLWYRYKREIYDDHRNEKEDRFGFYW</sequence>
<dbReference type="InterPro" id="IPR036388">
    <property type="entry name" value="WH-like_DNA-bd_sf"/>
</dbReference>
<dbReference type="Pfam" id="PF08281">
    <property type="entry name" value="Sigma70_r4_2"/>
    <property type="match status" value="1"/>
</dbReference>
<gene>
    <name evidence="2" type="ORF">H1164_03785</name>
</gene>
<evidence type="ECO:0000313" key="2">
    <source>
        <dbReference type="EMBL" id="MBA4542022.1"/>
    </source>
</evidence>
<evidence type="ECO:0000259" key="1">
    <source>
        <dbReference type="Pfam" id="PF08281"/>
    </source>
</evidence>
<dbReference type="GO" id="GO:0006352">
    <property type="term" value="P:DNA-templated transcription initiation"/>
    <property type="evidence" value="ECO:0007669"/>
    <property type="project" value="InterPro"/>
</dbReference>
<dbReference type="OrthoDB" id="9785675at2"/>
<dbReference type="Proteomes" id="UP000530514">
    <property type="component" value="Unassembled WGS sequence"/>
</dbReference>
<name>A0A7W2AGB0_9BACL</name>
<dbReference type="GO" id="GO:0003677">
    <property type="term" value="F:DNA binding"/>
    <property type="evidence" value="ECO:0007669"/>
    <property type="project" value="InterPro"/>
</dbReference>
<dbReference type="Gene3D" id="1.10.10.10">
    <property type="entry name" value="Winged helix-like DNA-binding domain superfamily/Winged helix DNA-binding domain"/>
    <property type="match status" value="1"/>
</dbReference>
<reference evidence="2 3" key="1">
    <citation type="submission" date="2020-07" db="EMBL/GenBank/DDBJ databases">
        <authorList>
            <person name="Feng H."/>
        </authorList>
    </citation>
    <scope>NUCLEOTIDE SEQUENCE [LARGE SCALE GENOMIC DNA]</scope>
    <source>
        <strain evidence="3">s-11</strain>
    </source>
</reference>
<proteinExistence type="predicted"/>
<dbReference type="AlphaFoldDB" id="A0A7W2AGB0"/>
<dbReference type="InterPro" id="IPR013324">
    <property type="entry name" value="RNA_pol_sigma_r3/r4-like"/>
</dbReference>
<accession>A0A7W2AGB0</accession>
<feature type="domain" description="RNA polymerase sigma factor 70 region 4 type 2" evidence="1">
    <location>
        <begin position="63"/>
        <end position="103"/>
    </location>
</feature>